<accession>A0A5J9SLI9</accession>
<dbReference type="EMBL" id="RWGY01000674">
    <property type="protein sequence ID" value="TVT99833.1"/>
    <property type="molecule type" value="Genomic_DNA"/>
</dbReference>
<evidence type="ECO:0000256" key="2">
    <source>
        <dbReference type="SAM" id="MobiDB-lite"/>
    </source>
</evidence>
<dbReference type="Gramene" id="TVT99833">
    <property type="protein sequence ID" value="TVT99833"/>
    <property type="gene ID" value="EJB05_54761"/>
</dbReference>
<organism evidence="3 4">
    <name type="scientific">Eragrostis curvula</name>
    <name type="common">weeping love grass</name>
    <dbReference type="NCBI Taxonomy" id="38414"/>
    <lineage>
        <taxon>Eukaryota</taxon>
        <taxon>Viridiplantae</taxon>
        <taxon>Streptophyta</taxon>
        <taxon>Embryophyta</taxon>
        <taxon>Tracheophyta</taxon>
        <taxon>Spermatophyta</taxon>
        <taxon>Magnoliopsida</taxon>
        <taxon>Liliopsida</taxon>
        <taxon>Poales</taxon>
        <taxon>Poaceae</taxon>
        <taxon>PACMAD clade</taxon>
        <taxon>Chloridoideae</taxon>
        <taxon>Eragrostideae</taxon>
        <taxon>Eragrostidinae</taxon>
        <taxon>Eragrostis</taxon>
    </lineage>
</organism>
<feature type="non-terminal residue" evidence="3">
    <location>
        <position position="1"/>
    </location>
</feature>
<dbReference type="PANTHER" id="PTHR33157:SF12">
    <property type="entry name" value="TRANSPOSASE TNP1_EN_SPM-LIKE DOMAIN-CONTAINING PROTEIN"/>
    <property type="match status" value="1"/>
</dbReference>
<name>A0A5J9SLI9_9POAL</name>
<dbReference type="GO" id="GO:0032196">
    <property type="term" value="P:transposition"/>
    <property type="evidence" value="ECO:0007669"/>
    <property type="project" value="InterPro"/>
</dbReference>
<feature type="compositionally biased region" description="Gly residues" evidence="2">
    <location>
        <begin position="34"/>
        <end position="55"/>
    </location>
</feature>
<evidence type="ECO:0000256" key="1">
    <source>
        <dbReference type="SAM" id="Coils"/>
    </source>
</evidence>
<proteinExistence type="predicted"/>
<feature type="coiled-coil region" evidence="1">
    <location>
        <begin position="457"/>
        <end position="491"/>
    </location>
</feature>
<feature type="region of interest" description="Disordered" evidence="2">
    <location>
        <begin position="1"/>
        <end position="148"/>
    </location>
</feature>
<evidence type="ECO:0000313" key="3">
    <source>
        <dbReference type="EMBL" id="TVT99833.1"/>
    </source>
</evidence>
<gene>
    <name evidence="3" type="ORF">EJB05_54761</name>
</gene>
<protein>
    <submittedName>
        <fullName evidence="3">Uncharacterized protein</fullName>
    </submittedName>
</protein>
<feature type="region of interest" description="Disordered" evidence="2">
    <location>
        <begin position="534"/>
        <end position="576"/>
    </location>
</feature>
<dbReference type="Proteomes" id="UP000324897">
    <property type="component" value="Unassembled WGS sequence"/>
</dbReference>
<comment type="caution">
    <text evidence="3">The sequence shown here is derived from an EMBL/GenBank/DDBJ whole genome shotgun (WGS) entry which is preliminary data.</text>
</comment>
<keyword evidence="4" id="KW-1185">Reference proteome</keyword>
<sequence length="576" mass="63837">MVGGIGKAVTRSLSFFYRDDVEGSKRKGARKGGGRGGGARGGGRGGGARGGGRGRGVARSPSPEVEQQQSESSEEEEVEREDREESEDEDGHEEAEDGDEEVQRSGNAQPPALKKVRGASQLPKRPIALDRRPVVRPKPPRSWTPPVGGCHKRKVNGILGLLCKQHYPGMVLIDERIEMADTFDHYAAVADAPDRDRRVFRNKMERVIMEMLDFYKIEEGFEDLARQVARTACHKLVKDMLYEARTQAIVDFHAARDVRIKRENAVTMTLTKEEYLEAIPWWMATHPDCWQVLVDKWCAEDWAERHEACRQRRLLMQGASHHQGSLSLSEYAARYASHHGGEEINTFEAFALSHKGKATADIHYNPEDPPEVYSNPSAYSRLSSYSEVAKEVYGQDYDPRSHDLDGEVVMRAGKGKKHGRYWLGDSVIDTASTPTLSQIRARTVSGGPSIRERPTATQTLQAQLEEERARREQLEASLAQQVQEQVQAQVEAQVRTQVQAQVQSQTQEMFSYFQAQFAAIGHPLPTPPMWAPRPPISSPPMPGSAGSNAGAGVGAGDVDLSAARNLFPQAPPPFDP</sequence>
<dbReference type="PANTHER" id="PTHR33157">
    <property type="entry name" value="AUTONOMOUS TRANSPOSABLE ELEMENT EN-1 MOSAIC PROTEIN-RELATED"/>
    <property type="match status" value="1"/>
</dbReference>
<reference evidence="3 4" key="1">
    <citation type="journal article" date="2019" name="Sci. Rep.">
        <title>A high-quality genome of Eragrostis curvula grass provides insights into Poaceae evolution and supports new strategies to enhance forage quality.</title>
        <authorList>
            <person name="Carballo J."/>
            <person name="Santos B.A.C.M."/>
            <person name="Zappacosta D."/>
            <person name="Garbus I."/>
            <person name="Selva J.P."/>
            <person name="Gallo C.A."/>
            <person name="Diaz A."/>
            <person name="Albertini E."/>
            <person name="Caccamo M."/>
            <person name="Echenique V."/>
        </authorList>
    </citation>
    <scope>NUCLEOTIDE SEQUENCE [LARGE SCALE GENOMIC DNA]</scope>
    <source>
        <strain evidence="4">cv. Victoria</strain>
        <tissue evidence="3">Leaf</tissue>
    </source>
</reference>
<dbReference type="OrthoDB" id="686875at2759"/>
<dbReference type="AlphaFoldDB" id="A0A5J9SLI9"/>
<feature type="compositionally biased region" description="Acidic residues" evidence="2">
    <location>
        <begin position="72"/>
        <end position="100"/>
    </location>
</feature>
<evidence type="ECO:0000313" key="4">
    <source>
        <dbReference type="Proteomes" id="UP000324897"/>
    </source>
</evidence>
<keyword evidence="1" id="KW-0175">Coiled coil</keyword>
<dbReference type="InterPro" id="IPR039266">
    <property type="entry name" value="EN-1/SPM"/>
</dbReference>